<keyword evidence="3" id="KW-1185">Reference proteome</keyword>
<name>A0A413RIW4_9CELL</name>
<keyword evidence="1" id="KW-1133">Transmembrane helix</keyword>
<evidence type="ECO:0000313" key="2">
    <source>
        <dbReference type="EMBL" id="RHA38415.1"/>
    </source>
</evidence>
<dbReference type="EMBL" id="QWKP01000214">
    <property type="protein sequence ID" value="RHA38415.1"/>
    <property type="molecule type" value="Genomic_DNA"/>
</dbReference>
<keyword evidence="1" id="KW-0812">Transmembrane</keyword>
<feature type="transmembrane region" description="Helical" evidence="1">
    <location>
        <begin position="12"/>
        <end position="30"/>
    </location>
</feature>
<reference evidence="2 3" key="1">
    <citation type="submission" date="2018-08" db="EMBL/GenBank/DDBJ databases">
        <title>Cellulomonas rhizosphaerae sp. nov., a novel actinomycete isolated from soil.</title>
        <authorList>
            <person name="Tian Y."/>
        </authorList>
    </citation>
    <scope>NUCLEOTIDE SEQUENCE [LARGE SCALE GENOMIC DNA]</scope>
    <source>
        <strain evidence="2 3">NEAU-TCZ24</strain>
    </source>
</reference>
<organism evidence="2 3">
    <name type="scientific">Cellulomonas rhizosphaerae</name>
    <dbReference type="NCBI Taxonomy" id="2293719"/>
    <lineage>
        <taxon>Bacteria</taxon>
        <taxon>Bacillati</taxon>
        <taxon>Actinomycetota</taxon>
        <taxon>Actinomycetes</taxon>
        <taxon>Micrococcales</taxon>
        <taxon>Cellulomonadaceae</taxon>
        <taxon>Cellulomonas</taxon>
    </lineage>
</organism>
<dbReference type="Proteomes" id="UP000283374">
    <property type="component" value="Unassembled WGS sequence"/>
</dbReference>
<dbReference type="RefSeq" id="WP_118768060.1">
    <property type="nucleotide sequence ID" value="NZ_QWKP01000214.1"/>
</dbReference>
<gene>
    <name evidence="2" type="ORF">D1825_14170</name>
</gene>
<accession>A0A413RIW4</accession>
<proteinExistence type="predicted"/>
<keyword evidence="1" id="KW-0472">Membrane</keyword>
<evidence type="ECO:0000313" key="3">
    <source>
        <dbReference type="Proteomes" id="UP000283374"/>
    </source>
</evidence>
<feature type="transmembrane region" description="Helical" evidence="1">
    <location>
        <begin position="36"/>
        <end position="53"/>
    </location>
</feature>
<sequence length="69" mass="8171">MDRLWRHHVAPIVAVVMLSTSLPLFVLTDYLLERSLWFLLPIAAYVALTLWMAKRYLRHSPRHARTAER</sequence>
<evidence type="ECO:0000256" key="1">
    <source>
        <dbReference type="SAM" id="Phobius"/>
    </source>
</evidence>
<protein>
    <submittedName>
        <fullName evidence="2">Uncharacterized protein</fullName>
    </submittedName>
</protein>
<dbReference type="AlphaFoldDB" id="A0A413RIW4"/>
<comment type="caution">
    <text evidence="2">The sequence shown here is derived from an EMBL/GenBank/DDBJ whole genome shotgun (WGS) entry which is preliminary data.</text>
</comment>